<reference evidence="2 3" key="1">
    <citation type="submission" date="2019-06" db="EMBL/GenBank/DDBJ databases">
        <title>Sequencing the genomes of 1000 actinobacteria strains.</title>
        <authorList>
            <person name="Klenk H.-P."/>
        </authorList>
    </citation>
    <scope>NUCLEOTIDE SEQUENCE [LARGE SCALE GENOMIC DNA]</scope>
    <source>
        <strain evidence="2 3">DSM 43186</strain>
    </source>
</reference>
<dbReference type="PANTHER" id="PTHR41368:SF1">
    <property type="entry name" value="PROTEIN YGHO"/>
    <property type="match status" value="1"/>
</dbReference>
<dbReference type="PANTHER" id="PTHR41368">
    <property type="entry name" value="PROTEIN YGHO"/>
    <property type="match status" value="1"/>
</dbReference>
<dbReference type="AlphaFoldDB" id="A0A543IWC1"/>
<dbReference type="InterPro" id="IPR000182">
    <property type="entry name" value="GNAT_dom"/>
</dbReference>
<dbReference type="SUPFAM" id="SSF55729">
    <property type="entry name" value="Acyl-CoA N-acyltransferases (Nat)"/>
    <property type="match status" value="1"/>
</dbReference>
<keyword evidence="3" id="KW-1185">Reference proteome</keyword>
<comment type="caution">
    <text evidence="2">The sequence shown here is derived from an EMBL/GenBank/DDBJ whole genome shotgun (WGS) entry which is preliminary data.</text>
</comment>
<gene>
    <name evidence="2" type="ORF">FHX40_1558</name>
</gene>
<proteinExistence type="predicted"/>
<dbReference type="OrthoDB" id="9806005at2"/>
<sequence>MSTITRRTHPELVIEPARGRGGLRAFARLPRDLHRGDPHWLPPLLSERRAYPGRVRHPVVTSGGEAELFLATLGGRPVGRIAVVRHRRRTAFRGAREGLFGMFDCVEDAEVARALLDAAAQWLGARGCDTITGPVGLLPGQESGLLVDGPAAPPVVLMPYHPPYYPELLEACGLEKVKDLWTWSAGPEPTESLERIARDTRRREGLTVRALDLDDLEAECARLAEIRRGGPGWALTPTAGSEFAYLLSGLRGLLPSGAALMCEARGEPVAFALAVPDRTQELTGPAARAARLGVPPAVLLAARSPAPGLRWRAAAFGVKEGFRGLGLEAVLVTELWRAARRHGCGSWETTWTLEDNHAMNRVMQLLGATRSRTYRLYRRPI</sequence>
<evidence type="ECO:0000259" key="1">
    <source>
        <dbReference type="PROSITE" id="PS51186"/>
    </source>
</evidence>
<dbReference type="InterPro" id="IPR039968">
    <property type="entry name" value="BcerS-like"/>
</dbReference>
<protein>
    <recommendedName>
        <fullName evidence="1">N-acetyltransferase domain-containing protein</fullName>
    </recommendedName>
</protein>
<evidence type="ECO:0000313" key="3">
    <source>
        <dbReference type="Proteomes" id="UP000319213"/>
    </source>
</evidence>
<dbReference type="Proteomes" id="UP000319213">
    <property type="component" value="Unassembled WGS sequence"/>
</dbReference>
<dbReference type="EMBL" id="VFPQ01000001">
    <property type="protein sequence ID" value="TQM74872.1"/>
    <property type="molecule type" value="Genomic_DNA"/>
</dbReference>
<dbReference type="Gene3D" id="3.40.630.30">
    <property type="match status" value="1"/>
</dbReference>
<accession>A0A543IWC1</accession>
<feature type="domain" description="N-acetyltransferase" evidence="1">
    <location>
        <begin position="206"/>
        <end position="381"/>
    </location>
</feature>
<dbReference type="InterPro" id="IPR016181">
    <property type="entry name" value="Acyl_CoA_acyltransferase"/>
</dbReference>
<dbReference type="GO" id="GO:0016747">
    <property type="term" value="F:acyltransferase activity, transferring groups other than amino-acyl groups"/>
    <property type="evidence" value="ECO:0007669"/>
    <property type="project" value="InterPro"/>
</dbReference>
<evidence type="ECO:0000313" key="2">
    <source>
        <dbReference type="EMBL" id="TQM74872.1"/>
    </source>
</evidence>
<dbReference type="RefSeq" id="WP_142258978.1">
    <property type="nucleotide sequence ID" value="NZ_BMPV01000003.1"/>
</dbReference>
<dbReference type="PROSITE" id="PS51186">
    <property type="entry name" value="GNAT"/>
    <property type="match status" value="1"/>
</dbReference>
<organism evidence="2 3">
    <name type="scientific">Thermopolyspora flexuosa</name>
    <dbReference type="NCBI Taxonomy" id="103836"/>
    <lineage>
        <taxon>Bacteria</taxon>
        <taxon>Bacillati</taxon>
        <taxon>Actinomycetota</taxon>
        <taxon>Actinomycetes</taxon>
        <taxon>Streptosporangiales</taxon>
        <taxon>Streptosporangiaceae</taxon>
        <taxon>Thermopolyspora</taxon>
    </lineage>
</organism>
<name>A0A543IWC1_9ACTN</name>